<organism evidence="2 3">
    <name type="scientific">Geoalkalibacter ferrihydriticus</name>
    <dbReference type="NCBI Taxonomy" id="392333"/>
    <lineage>
        <taxon>Bacteria</taxon>
        <taxon>Pseudomonadati</taxon>
        <taxon>Thermodesulfobacteriota</taxon>
        <taxon>Desulfuromonadia</taxon>
        <taxon>Desulfuromonadales</taxon>
        <taxon>Geoalkalibacteraceae</taxon>
        <taxon>Geoalkalibacter</taxon>
    </lineage>
</organism>
<feature type="compositionally biased region" description="Basic and acidic residues" evidence="1">
    <location>
        <begin position="110"/>
        <end position="120"/>
    </location>
</feature>
<name>A0A1G9K1Y0_9BACT</name>
<gene>
    <name evidence="2" type="ORF">SAMN05660860_00614</name>
</gene>
<reference evidence="2 3" key="1">
    <citation type="submission" date="2016-10" db="EMBL/GenBank/DDBJ databases">
        <authorList>
            <person name="de Groot N.N."/>
        </authorList>
    </citation>
    <scope>NUCLEOTIDE SEQUENCE [LARGE SCALE GENOMIC DNA]</scope>
    <source>
        <strain evidence="2 3">DSM 17813</strain>
    </source>
</reference>
<dbReference type="AlphaFoldDB" id="A0A1G9K1Y0"/>
<dbReference type="Proteomes" id="UP000182146">
    <property type="component" value="Unassembled WGS sequence"/>
</dbReference>
<feature type="region of interest" description="Disordered" evidence="1">
    <location>
        <begin position="87"/>
        <end position="120"/>
    </location>
</feature>
<sequence length="120" mass="13578">MRFRSGPDGRLGRLPFTLYLFPGPKFFLHAKLFRLRRQDGLTGEMLGNRERLACLSMITARDVPLTLRESCESRLVGLDGKMVGTERISPSHQAAGSLQLDARRRTCTAGKDKSEEQRDR</sequence>
<evidence type="ECO:0000313" key="3">
    <source>
        <dbReference type="Proteomes" id="UP000182146"/>
    </source>
</evidence>
<dbReference type="EMBL" id="FNGU01000001">
    <property type="protein sequence ID" value="SDL43203.1"/>
    <property type="molecule type" value="Genomic_DNA"/>
</dbReference>
<evidence type="ECO:0000256" key="1">
    <source>
        <dbReference type="SAM" id="MobiDB-lite"/>
    </source>
</evidence>
<proteinExistence type="predicted"/>
<protein>
    <submittedName>
        <fullName evidence="2">Uncharacterized protein</fullName>
    </submittedName>
</protein>
<evidence type="ECO:0000313" key="2">
    <source>
        <dbReference type="EMBL" id="SDL43203.1"/>
    </source>
</evidence>
<accession>A0A1G9K1Y0</accession>